<dbReference type="AlphaFoldDB" id="A0AAJ1WEB0"/>
<evidence type="ECO:0000313" key="1">
    <source>
        <dbReference type="EMBL" id="MDQ0144640.1"/>
    </source>
</evidence>
<proteinExistence type="predicted"/>
<gene>
    <name evidence="1" type="ORF">J2T23_000514</name>
</gene>
<dbReference type="RefSeq" id="WP_307356828.1">
    <property type="nucleotide sequence ID" value="NZ_JAUSTB010000001.1"/>
</dbReference>
<protein>
    <submittedName>
        <fullName evidence="1">Uncharacterized protein</fullName>
    </submittedName>
</protein>
<name>A0AAJ1WEB0_9MICC</name>
<sequence length="66" mass="7004">MTVAIELGEVAACPREQGRVEVALLCLADENVPQRGFSDVGSCAVDGQAADKPWLERGEDLFDVVG</sequence>
<keyword evidence="2" id="KW-1185">Reference proteome</keyword>
<comment type="caution">
    <text evidence="1">The sequence shown here is derived from an EMBL/GenBank/DDBJ whole genome shotgun (WGS) entry which is preliminary data.</text>
</comment>
<organism evidence="1 2">
    <name type="scientific">Pseudarthrobacter niigatensis</name>
    <dbReference type="NCBI Taxonomy" id="369935"/>
    <lineage>
        <taxon>Bacteria</taxon>
        <taxon>Bacillati</taxon>
        <taxon>Actinomycetota</taxon>
        <taxon>Actinomycetes</taxon>
        <taxon>Micrococcales</taxon>
        <taxon>Micrococcaceae</taxon>
        <taxon>Pseudarthrobacter</taxon>
    </lineage>
</organism>
<dbReference type="EMBL" id="JAUSTB010000001">
    <property type="protein sequence ID" value="MDQ0144640.1"/>
    <property type="molecule type" value="Genomic_DNA"/>
</dbReference>
<reference evidence="1 2" key="1">
    <citation type="submission" date="2023-07" db="EMBL/GenBank/DDBJ databases">
        <title>Sorghum-associated microbial communities from plants grown in Nebraska, USA.</title>
        <authorList>
            <person name="Schachtman D."/>
        </authorList>
    </citation>
    <scope>NUCLEOTIDE SEQUENCE [LARGE SCALE GENOMIC DNA]</scope>
    <source>
        <strain evidence="1 2">DS1001</strain>
    </source>
</reference>
<accession>A0AAJ1WEB0</accession>
<dbReference type="Proteomes" id="UP001239267">
    <property type="component" value="Unassembled WGS sequence"/>
</dbReference>
<evidence type="ECO:0000313" key="2">
    <source>
        <dbReference type="Proteomes" id="UP001239267"/>
    </source>
</evidence>